<gene>
    <name evidence="1" type="ORF">HS088_TW20G00496</name>
</gene>
<accession>A0A7J7C8P8</accession>
<dbReference type="EMBL" id="JAAARO010000020">
    <property type="protein sequence ID" value="KAF5730126.1"/>
    <property type="molecule type" value="Genomic_DNA"/>
</dbReference>
<reference evidence="1 2" key="1">
    <citation type="journal article" date="2020" name="Nat. Commun.">
        <title>Genome of Tripterygium wilfordii and identification of cytochrome P450 involved in triptolide biosynthesis.</title>
        <authorList>
            <person name="Tu L."/>
            <person name="Su P."/>
            <person name="Zhang Z."/>
            <person name="Gao L."/>
            <person name="Wang J."/>
            <person name="Hu T."/>
            <person name="Zhou J."/>
            <person name="Zhang Y."/>
            <person name="Zhao Y."/>
            <person name="Liu Y."/>
            <person name="Song Y."/>
            <person name="Tong Y."/>
            <person name="Lu Y."/>
            <person name="Yang J."/>
            <person name="Xu C."/>
            <person name="Jia M."/>
            <person name="Peters R.J."/>
            <person name="Huang L."/>
            <person name="Gao W."/>
        </authorList>
    </citation>
    <scope>NUCLEOTIDE SEQUENCE [LARGE SCALE GENOMIC DNA]</scope>
    <source>
        <strain evidence="2">cv. XIE 37</strain>
        <tissue evidence="1">Leaf</tissue>
    </source>
</reference>
<name>A0A7J7C8P8_TRIWF</name>
<comment type="caution">
    <text evidence="1">The sequence shown here is derived from an EMBL/GenBank/DDBJ whole genome shotgun (WGS) entry which is preliminary data.</text>
</comment>
<keyword evidence="2" id="KW-1185">Reference proteome</keyword>
<dbReference type="InParanoid" id="A0A7J7C8P8"/>
<evidence type="ECO:0000313" key="1">
    <source>
        <dbReference type="EMBL" id="KAF5730126.1"/>
    </source>
</evidence>
<sequence>MGKKTSLQSPNHLTGAAGIRWATQSSGRREIVVNKKRDGRLHSKAYAMADVLRTSIYCMVSVFHEEMLTSAKGSNIGKNWIISRRSKPPFGPVSCSYKNCYISWISELVNFPAQAHITCPQFCFHLANSSLM</sequence>
<evidence type="ECO:0000313" key="2">
    <source>
        <dbReference type="Proteomes" id="UP000593562"/>
    </source>
</evidence>
<proteinExistence type="predicted"/>
<organism evidence="1 2">
    <name type="scientific">Tripterygium wilfordii</name>
    <name type="common">Thunder God vine</name>
    <dbReference type="NCBI Taxonomy" id="458696"/>
    <lineage>
        <taxon>Eukaryota</taxon>
        <taxon>Viridiplantae</taxon>
        <taxon>Streptophyta</taxon>
        <taxon>Embryophyta</taxon>
        <taxon>Tracheophyta</taxon>
        <taxon>Spermatophyta</taxon>
        <taxon>Magnoliopsida</taxon>
        <taxon>eudicotyledons</taxon>
        <taxon>Gunneridae</taxon>
        <taxon>Pentapetalae</taxon>
        <taxon>rosids</taxon>
        <taxon>fabids</taxon>
        <taxon>Celastrales</taxon>
        <taxon>Celastraceae</taxon>
        <taxon>Tripterygium</taxon>
    </lineage>
</organism>
<protein>
    <submittedName>
        <fullName evidence="1">Uncharacterized protein</fullName>
    </submittedName>
</protein>
<dbReference type="Proteomes" id="UP000593562">
    <property type="component" value="Unassembled WGS sequence"/>
</dbReference>
<dbReference type="AlphaFoldDB" id="A0A7J7C8P8"/>